<gene>
    <name evidence="1" type="ORF">J07HQW2_00707</name>
</gene>
<evidence type="ECO:0000313" key="2">
    <source>
        <dbReference type="Proteomes" id="UP000030710"/>
    </source>
</evidence>
<dbReference type="HOGENOM" id="CLU_2802153_0_0_2"/>
<proteinExistence type="predicted"/>
<evidence type="ECO:0000313" key="1">
    <source>
        <dbReference type="EMBL" id="ERG94273.1"/>
    </source>
</evidence>
<accession>U1NC64</accession>
<protein>
    <submittedName>
        <fullName evidence="1">Uncharacterized protein</fullName>
    </submittedName>
</protein>
<dbReference type="EMBL" id="KE356561">
    <property type="protein sequence ID" value="ERG94273.1"/>
    <property type="molecule type" value="Genomic_DNA"/>
</dbReference>
<dbReference type="Proteomes" id="UP000030710">
    <property type="component" value="Unassembled WGS sequence"/>
</dbReference>
<organism evidence="1 2">
    <name type="scientific">Haloquadratum walsbyi J07HQW2</name>
    <dbReference type="NCBI Taxonomy" id="1238425"/>
    <lineage>
        <taxon>Archaea</taxon>
        <taxon>Methanobacteriati</taxon>
        <taxon>Methanobacteriota</taxon>
        <taxon>Stenosarchaea group</taxon>
        <taxon>Halobacteria</taxon>
        <taxon>Halobacteriales</taxon>
        <taxon>Haloferacaceae</taxon>
        <taxon>Haloquadratum</taxon>
    </lineage>
</organism>
<dbReference type="AlphaFoldDB" id="U1NC64"/>
<name>U1NC64_9EURY</name>
<sequence length="67" mass="7933">MKRNKNQIIPVMSMWKLDPSDTLAIEDTNFSLGEEVKNRVYIHEDYESYFYTVKMGENRGLIDLPTF</sequence>
<reference evidence="1 2" key="1">
    <citation type="journal article" date="2013" name="PLoS ONE">
        <title>Assembly-driven community genomics of a hypersaline microbial ecosystem.</title>
        <authorList>
            <person name="Podell S."/>
            <person name="Ugalde J.A."/>
            <person name="Narasingarao P."/>
            <person name="Banfield J.F."/>
            <person name="Heidelberg K.B."/>
            <person name="Allen E.E."/>
        </authorList>
    </citation>
    <scope>NUCLEOTIDE SEQUENCE [LARGE SCALE GENOMIC DNA]</scope>
    <source>
        <strain evidence="2">J07HQW2</strain>
    </source>
</reference>